<gene>
    <name evidence="4" type="ORF">F3Y22_tig00110450pilonHSYRG00491</name>
</gene>
<sequence length="232" mass="25373">MENGNLKGSSKENRHGRTAHNMSSSSLRKKSDLTLVSKVRCGTLRRLLVNLQEVILGAKLSVLFPAIPLAVVAHTYGFARAWIFALSLIGLTPLAERVRFPVRKPDYSCYSSQIAYYTDPTETSGCELSPPTACIIMPFSAIVVSNDWPRRGFVEPYNNNQSSPPLAVVVLVVFQGTRSDGLNSHNGPDATVIEGQQHRDGDCIPFLPDFPAIHTPAIVRSSRGSSVYVLSF</sequence>
<name>A0A6A3AIV6_HIBSY</name>
<keyword evidence="1" id="KW-0813">Transport</keyword>
<keyword evidence="5" id="KW-1185">Reference proteome</keyword>
<dbReference type="GO" id="GO:0015369">
    <property type="term" value="F:calcium:proton antiporter activity"/>
    <property type="evidence" value="ECO:0007669"/>
    <property type="project" value="TreeGrafter"/>
</dbReference>
<evidence type="ECO:0000313" key="5">
    <source>
        <dbReference type="Proteomes" id="UP000436088"/>
    </source>
</evidence>
<dbReference type="PANTHER" id="PTHR31503">
    <property type="entry name" value="VACUOLAR CALCIUM ION TRANSPORTER"/>
    <property type="match status" value="1"/>
</dbReference>
<dbReference type="Proteomes" id="UP000436088">
    <property type="component" value="Unassembled WGS sequence"/>
</dbReference>
<dbReference type="EMBL" id="VEPZ02000992">
    <property type="protein sequence ID" value="KAE8704504.1"/>
    <property type="molecule type" value="Genomic_DNA"/>
</dbReference>
<comment type="caution">
    <text evidence="4">The sequence shown here is derived from an EMBL/GenBank/DDBJ whole genome shotgun (WGS) entry which is preliminary data.</text>
</comment>
<proteinExistence type="predicted"/>
<reference evidence="4" key="1">
    <citation type="submission" date="2019-09" db="EMBL/GenBank/DDBJ databases">
        <title>Draft genome information of white flower Hibiscus syriacus.</title>
        <authorList>
            <person name="Kim Y.-M."/>
        </authorList>
    </citation>
    <scope>NUCLEOTIDE SEQUENCE [LARGE SCALE GENOMIC DNA]</scope>
    <source>
        <strain evidence="4">YM2019G1</strain>
    </source>
</reference>
<dbReference type="PANTHER" id="PTHR31503:SF1">
    <property type="entry name" value="VACUOLAR CATION_PROTON EXCHANGER 3"/>
    <property type="match status" value="1"/>
</dbReference>
<dbReference type="InterPro" id="IPR004713">
    <property type="entry name" value="CaH_exchang"/>
</dbReference>
<evidence type="ECO:0000256" key="2">
    <source>
        <dbReference type="ARBA" id="ARBA00023065"/>
    </source>
</evidence>
<feature type="region of interest" description="Disordered" evidence="3">
    <location>
        <begin position="1"/>
        <end position="26"/>
    </location>
</feature>
<evidence type="ECO:0000313" key="4">
    <source>
        <dbReference type="EMBL" id="KAE8704504.1"/>
    </source>
</evidence>
<protein>
    <submittedName>
        <fullName evidence="4">Uncharacterized protein</fullName>
    </submittedName>
</protein>
<dbReference type="AlphaFoldDB" id="A0A6A3AIV6"/>
<accession>A0A6A3AIV6</accession>
<organism evidence="4 5">
    <name type="scientific">Hibiscus syriacus</name>
    <name type="common">Rose of Sharon</name>
    <dbReference type="NCBI Taxonomy" id="106335"/>
    <lineage>
        <taxon>Eukaryota</taxon>
        <taxon>Viridiplantae</taxon>
        <taxon>Streptophyta</taxon>
        <taxon>Embryophyta</taxon>
        <taxon>Tracheophyta</taxon>
        <taxon>Spermatophyta</taxon>
        <taxon>Magnoliopsida</taxon>
        <taxon>eudicotyledons</taxon>
        <taxon>Gunneridae</taxon>
        <taxon>Pentapetalae</taxon>
        <taxon>rosids</taxon>
        <taxon>malvids</taxon>
        <taxon>Malvales</taxon>
        <taxon>Malvaceae</taxon>
        <taxon>Malvoideae</taxon>
        <taxon>Hibiscus</taxon>
    </lineage>
</organism>
<dbReference type="GO" id="GO:0009705">
    <property type="term" value="C:plant-type vacuole membrane"/>
    <property type="evidence" value="ECO:0007669"/>
    <property type="project" value="TreeGrafter"/>
</dbReference>
<evidence type="ECO:0000256" key="3">
    <source>
        <dbReference type="SAM" id="MobiDB-lite"/>
    </source>
</evidence>
<evidence type="ECO:0000256" key="1">
    <source>
        <dbReference type="ARBA" id="ARBA00022449"/>
    </source>
</evidence>
<keyword evidence="2" id="KW-0406">Ion transport</keyword>
<dbReference type="GO" id="GO:0006874">
    <property type="term" value="P:intracellular calcium ion homeostasis"/>
    <property type="evidence" value="ECO:0007669"/>
    <property type="project" value="TreeGrafter"/>
</dbReference>
<keyword evidence="1" id="KW-0050">Antiport</keyword>